<feature type="region of interest" description="Disordered" evidence="7">
    <location>
        <begin position="233"/>
        <end position="284"/>
    </location>
</feature>
<accession>A0AA88M3K2</accession>
<comment type="subcellular location">
    <subcellularLocation>
        <location evidence="1">Nucleus</location>
    </subcellularLocation>
</comment>
<dbReference type="Pfam" id="PF14465">
    <property type="entry name" value="WHD_1st_NFRKB"/>
    <property type="match status" value="1"/>
</dbReference>
<dbReference type="FunFam" id="1.10.10.2430:FF:000001">
    <property type="entry name" value="Nuclear factor related to kappaB binding protein"/>
    <property type="match status" value="1"/>
</dbReference>
<name>A0AA88M3K2_CHASR</name>
<comment type="caution">
    <text evidence="9">The sequence shown here is derived from an EMBL/GenBank/DDBJ whole genome shotgun (WGS) entry which is preliminary data.</text>
</comment>
<dbReference type="InterPro" id="IPR025220">
    <property type="entry name" value="NFRKB_WH_1"/>
</dbReference>
<evidence type="ECO:0000256" key="3">
    <source>
        <dbReference type="ARBA" id="ARBA00023242"/>
    </source>
</evidence>
<reference evidence="9" key="1">
    <citation type="submission" date="2023-07" db="EMBL/GenBank/DDBJ databases">
        <title>Chromosome-level Genome Assembly of Striped Snakehead (Channa striata).</title>
        <authorList>
            <person name="Liu H."/>
        </authorList>
    </citation>
    <scope>NUCLEOTIDE SEQUENCE</scope>
    <source>
        <strain evidence="9">Gz</strain>
        <tissue evidence="9">Muscle</tissue>
    </source>
</reference>
<protein>
    <recommendedName>
        <fullName evidence="5">Nuclear factor related to kappa-B-binding protein</fullName>
    </recommendedName>
    <alternativeName>
        <fullName evidence="6">DNA-binding protein R kappa-B</fullName>
    </alternativeName>
</protein>
<evidence type="ECO:0000256" key="2">
    <source>
        <dbReference type="ARBA" id="ARBA00023125"/>
    </source>
</evidence>
<dbReference type="EMBL" id="JAUPFM010000015">
    <property type="protein sequence ID" value="KAK2828602.1"/>
    <property type="molecule type" value="Genomic_DNA"/>
</dbReference>
<feature type="region of interest" description="Disordered" evidence="7">
    <location>
        <begin position="1029"/>
        <end position="1058"/>
    </location>
</feature>
<feature type="region of interest" description="Disordered" evidence="7">
    <location>
        <begin position="912"/>
        <end position="935"/>
    </location>
</feature>
<feature type="region of interest" description="Disordered" evidence="7">
    <location>
        <begin position="349"/>
        <end position="372"/>
    </location>
</feature>
<organism evidence="9 10">
    <name type="scientific">Channa striata</name>
    <name type="common">Snakehead murrel</name>
    <name type="synonym">Ophicephalus striatus</name>
    <dbReference type="NCBI Taxonomy" id="64152"/>
    <lineage>
        <taxon>Eukaryota</taxon>
        <taxon>Metazoa</taxon>
        <taxon>Chordata</taxon>
        <taxon>Craniata</taxon>
        <taxon>Vertebrata</taxon>
        <taxon>Euteleostomi</taxon>
        <taxon>Actinopterygii</taxon>
        <taxon>Neopterygii</taxon>
        <taxon>Teleostei</taxon>
        <taxon>Neoteleostei</taxon>
        <taxon>Acanthomorphata</taxon>
        <taxon>Anabantaria</taxon>
        <taxon>Anabantiformes</taxon>
        <taxon>Channoidei</taxon>
        <taxon>Channidae</taxon>
        <taxon>Channa</taxon>
    </lineage>
</organism>
<gene>
    <name evidence="9" type="ORF">Q5P01_019636</name>
</gene>
<dbReference type="InterPro" id="IPR044867">
    <property type="entry name" value="DEUBAD_dom"/>
</dbReference>
<dbReference type="GO" id="GO:0045935">
    <property type="term" value="P:positive regulation of nucleobase-containing compound metabolic process"/>
    <property type="evidence" value="ECO:0007669"/>
    <property type="project" value="UniProtKB-ARBA"/>
</dbReference>
<dbReference type="GO" id="GO:0002020">
    <property type="term" value="F:protease binding"/>
    <property type="evidence" value="ECO:0007669"/>
    <property type="project" value="TreeGrafter"/>
</dbReference>
<feature type="region of interest" description="Disordered" evidence="7">
    <location>
        <begin position="711"/>
        <end position="787"/>
    </location>
</feature>
<dbReference type="InterPro" id="IPR038106">
    <property type="entry name" value="NFRKB_winged_sf"/>
</dbReference>
<keyword evidence="2" id="KW-0238">DNA-binding</keyword>
<feature type="domain" description="DEUBAD" evidence="8">
    <location>
        <begin position="73"/>
        <end position="190"/>
    </location>
</feature>
<dbReference type="GO" id="GO:0031011">
    <property type="term" value="C:Ino80 complex"/>
    <property type="evidence" value="ECO:0007669"/>
    <property type="project" value="InterPro"/>
</dbReference>
<dbReference type="PANTHER" id="PTHR13052:SF3">
    <property type="entry name" value="NUCLEAR FACTOR RELATED TO KAPPA-B-BINDING PROTEIN"/>
    <property type="match status" value="1"/>
</dbReference>
<dbReference type="InterPro" id="IPR057748">
    <property type="entry name" value="NFRKB_WH_2"/>
</dbReference>
<dbReference type="GO" id="GO:0033044">
    <property type="term" value="P:regulation of chromosome organization"/>
    <property type="evidence" value="ECO:0007669"/>
    <property type="project" value="UniProtKB-ARBA"/>
</dbReference>
<evidence type="ECO:0000256" key="7">
    <source>
        <dbReference type="SAM" id="MobiDB-lite"/>
    </source>
</evidence>
<dbReference type="GO" id="GO:0010604">
    <property type="term" value="P:positive regulation of macromolecule metabolic process"/>
    <property type="evidence" value="ECO:0007669"/>
    <property type="project" value="UniProtKB-ARBA"/>
</dbReference>
<evidence type="ECO:0000256" key="1">
    <source>
        <dbReference type="ARBA" id="ARBA00004123"/>
    </source>
</evidence>
<feature type="compositionally biased region" description="Pro residues" evidence="7">
    <location>
        <begin position="755"/>
        <end position="772"/>
    </location>
</feature>
<dbReference type="CDD" id="cd21865">
    <property type="entry name" value="DEUBAD_NFRKB"/>
    <property type="match status" value="1"/>
</dbReference>
<feature type="compositionally biased region" description="Pro residues" evidence="7">
    <location>
        <begin position="255"/>
        <end position="264"/>
    </location>
</feature>
<dbReference type="PROSITE" id="PS51916">
    <property type="entry name" value="DEUBAD"/>
    <property type="match status" value="1"/>
</dbReference>
<evidence type="ECO:0000259" key="8">
    <source>
        <dbReference type="PROSITE" id="PS51916"/>
    </source>
</evidence>
<evidence type="ECO:0000256" key="6">
    <source>
        <dbReference type="ARBA" id="ARBA00076275"/>
    </source>
</evidence>
<feature type="compositionally biased region" description="Low complexity" evidence="7">
    <location>
        <begin position="919"/>
        <end position="932"/>
    </location>
</feature>
<feature type="compositionally biased region" description="Low complexity" evidence="7">
    <location>
        <begin position="719"/>
        <end position="729"/>
    </location>
</feature>
<evidence type="ECO:0000313" key="10">
    <source>
        <dbReference type="Proteomes" id="UP001187415"/>
    </source>
</evidence>
<evidence type="ECO:0000313" key="9">
    <source>
        <dbReference type="EMBL" id="KAK2828602.1"/>
    </source>
</evidence>
<comment type="similarity">
    <text evidence="4">Belongs to the NFRKB family.</text>
</comment>
<dbReference type="Gene3D" id="1.10.10.2430">
    <property type="entry name" value="NFRKB winged helix-like domain"/>
    <property type="match status" value="1"/>
</dbReference>
<dbReference type="InterPro" id="IPR024867">
    <property type="entry name" value="NFRKB"/>
</dbReference>
<dbReference type="GO" id="GO:0003677">
    <property type="term" value="F:DNA binding"/>
    <property type="evidence" value="ECO:0007669"/>
    <property type="project" value="UniProtKB-KW"/>
</dbReference>
<dbReference type="Proteomes" id="UP001187415">
    <property type="component" value="Unassembled WGS sequence"/>
</dbReference>
<dbReference type="PANTHER" id="PTHR13052">
    <property type="entry name" value="NFRKB-RELATED"/>
    <property type="match status" value="1"/>
</dbReference>
<proteinExistence type="inferred from homology"/>
<evidence type="ECO:0000256" key="5">
    <source>
        <dbReference type="ARBA" id="ARBA00070975"/>
    </source>
</evidence>
<dbReference type="Pfam" id="PF25793">
    <property type="entry name" value="WHD_2nd_NFRKB"/>
    <property type="match status" value="1"/>
</dbReference>
<evidence type="ECO:0000256" key="4">
    <source>
        <dbReference type="ARBA" id="ARBA00060988"/>
    </source>
</evidence>
<keyword evidence="10" id="KW-1185">Reference proteome</keyword>
<dbReference type="GO" id="GO:0051052">
    <property type="term" value="P:regulation of DNA metabolic process"/>
    <property type="evidence" value="ECO:0007669"/>
    <property type="project" value="UniProtKB-ARBA"/>
</dbReference>
<keyword evidence="3" id="KW-0539">Nucleus</keyword>
<sequence length="1299" mass="140994">MLDEAKVHQKKKTVRLQNTSLFVPENSVRVKRHKRRIMDALSHMLTDPLDPKEENDGQITEECMLGNCRVNLPEDLLEDPEIFFSVMSESTWTEVLSDSQRKHLRQFLPQFPEDNVVQQDITISELFNNRNFHFGNPLHLAQKLFRDGYFNPEVVKYRQLCAKSQKRRQLYSLQQYYQRLLKQILVSRKELLEFAVQNGMDFPPKRKLPTKTHAEMRESRVKRRLSRIVKEVKTECGDSNASSDDEDLSLWTPAPQSPSSPTPTVPLRFLPSLSTQDMKSTEKTELGERELKAMLQNHREKRKRQPDLPELVTSDILLGDILSRANIGRKGTIPLLDLPLPKKRIREERRKKKMRTIKVESEEPCDSLAPADAASAPPVTIINSLPDTPSSPLANIKEEIVEESQSSPATVEEITVSFFSLLENILRAENLASTTVLDEKVQMWQCSPASSLNVWFSSASCWSDLVFQALQFLAGETKDGMMALPSGFSPFVEFVEESQQWRWIGPTQDTEKDLSALFQLWLDSKDLVVKTENEDMLEMISPTPRVLTDYVVRPSTGDERQVFQIQEQQRYNQPHKAFTFRMHGFESVVGPVKGVFDKEMSLNKAREHTLLRSDRPPYVTILSLVRDAAARLPNGEGTRAEICELLKDSQFLAPDVTSAQVNTVVSGALDRLHYEKDPCVKYDIGRKLWIYLHRSRSQEEFERIHQAQAAAAKARKALQQKPKPASKPKSGSKDGGSKILGCLEVGQDIGSNPMSPTPTTPTPNTPGTPMSPLPCTATTPTKTAVPDTIKTSPGVLLVSPPSLPQLGTILPTSQAAPPASQPVTSQHTARIVSHLAAGSLSQVRVVSAQGGLGSSAGSQQATLLHQTPHQIRMPVSVAAKGISQAVVSVPLRSQSASSPVQVPSTLSVSAVTVPKPHTGSPGSPANNPASPALLQGVTSPNIKQVSITGQLGMKTQGGAGIPITATNLRIQGKDVLRLPPSSITTDAKGQTVLRITPDMMATLTKSPVTTVKLSPDFLGGATTGSKSISATLHVTPPHPSPSSASSATSCTGEVQSTKVEAGPVTSTLLKTAGDTAIRLMPTLGVTVADQKSRTFSTVTSPDKSGATIRIMPGLGVIPQKHGQAIKITTTTGNKPLTASTCANVTVAPGASGSPLTLGTPTPTVRQVAAPVVTTQTGKLPARITVPLSVLNQPLKSKSVVTAPIVKGSLNTNIGSLSRNIILTTMPAGTKLIAGNKPVSFVTAQQFQQLQQQGQATQVRIQTVPAQQLQQHIATGSPTVVVTTAPSPKCAPDPPPAPQQ</sequence>